<feature type="transmembrane region" description="Helical" evidence="7">
    <location>
        <begin position="102"/>
        <end position="128"/>
    </location>
</feature>
<organism evidence="9">
    <name type="scientific">marine metagenome</name>
    <dbReference type="NCBI Taxonomy" id="408172"/>
    <lineage>
        <taxon>unclassified sequences</taxon>
        <taxon>metagenomes</taxon>
        <taxon>ecological metagenomes</taxon>
    </lineage>
</organism>
<dbReference type="Pfam" id="PF12911">
    <property type="entry name" value="OppC_N"/>
    <property type="match status" value="1"/>
</dbReference>
<dbReference type="PANTHER" id="PTHR43386">
    <property type="entry name" value="OLIGOPEPTIDE TRANSPORT SYSTEM PERMEASE PROTEIN APPC"/>
    <property type="match status" value="1"/>
</dbReference>
<dbReference type="PROSITE" id="PS50928">
    <property type="entry name" value="ABC_TM1"/>
    <property type="match status" value="1"/>
</dbReference>
<dbReference type="GO" id="GO:0055085">
    <property type="term" value="P:transmembrane transport"/>
    <property type="evidence" value="ECO:0007669"/>
    <property type="project" value="InterPro"/>
</dbReference>
<dbReference type="InterPro" id="IPR050366">
    <property type="entry name" value="BP-dependent_transpt_permease"/>
</dbReference>
<evidence type="ECO:0000313" key="9">
    <source>
        <dbReference type="EMBL" id="SVB19794.1"/>
    </source>
</evidence>
<accession>A0A382C1N4</accession>
<dbReference type="InterPro" id="IPR035906">
    <property type="entry name" value="MetI-like_sf"/>
</dbReference>
<keyword evidence="3" id="KW-1003">Cell membrane</keyword>
<dbReference type="InterPro" id="IPR000515">
    <property type="entry name" value="MetI-like"/>
</dbReference>
<feature type="transmembrane region" description="Helical" evidence="7">
    <location>
        <begin position="170"/>
        <end position="192"/>
    </location>
</feature>
<dbReference type="Gene3D" id="1.10.3720.10">
    <property type="entry name" value="MetI-like"/>
    <property type="match status" value="1"/>
</dbReference>
<feature type="domain" description="ABC transmembrane type-1" evidence="8">
    <location>
        <begin position="100"/>
        <end position="299"/>
    </location>
</feature>
<gene>
    <name evidence="9" type="ORF">METZ01_LOCUS172648</name>
</gene>
<evidence type="ECO:0000256" key="7">
    <source>
        <dbReference type="SAM" id="Phobius"/>
    </source>
</evidence>
<dbReference type="GO" id="GO:0005886">
    <property type="term" value="C:plasma membrane"/>
    <property type="evidence" value="ECO:0007669"/>
    <property type="project" value="UniProtKB-SubCell"/>
</dbReference>
<feature type="transmembrane region" description="Helical" evidence="7">
    <location>
        <begin position="41"/>
        <end position="61"/>
    </location>
</feature>
<name>A0A382C1N4_9ZZZZ</name>
<keyword evidence="2" id="KW-0813">Transport</keyword>
<evidence type="ECO:0000256" key="1">
    <source>
        <dbReference type="ARBA" id="ARBA00004651"/>
    </source>
</evidence>
<sequence>MATNDGTIVSGDVAHPPEEFRKHRSLWGDVWRQFRRHKGALAGLFVLVFVTTASFLGPMLLPYDPMLIDVKLRNLGPSISHPLGTDNLGRDMVARSMVGGRISLLVAITAMALSVLVGVSVGILAGYFRRLDGPLMRITDTFLAIPQLPVLMVLIMLFREKLREVFGPEVGIFLLIMFSIGALSWMQAARVVRGEVLAIKQQEFVVAAHSIGTRQRNVIFRHIFPNTLSPVMVAAALGMAVAIITESALSFLGLGFPSDFPTWGRLLYDGKDFIQITPMRVVGPGTLISLTVISINYIGDGLRDALDPKARRR</sequence>
<dbReference type="SUPFAM" id="SSF161098">
    <property type="entry name" value="MetI-like"/>
    <property type="match status" value="1"/>
</dbReference>
<dbReference type="PANTHER" id="PTHR43386:SF23">
    <property type="entry name" value="ABC TRANSPORTER"/>
    <property type="match status" value="1"/>
</dbReference>
<evidence type="ECO:0000256" key="6">
    <source>
        <dbReference type="ARBA" id="ARBA00023136"/>
    </source>
</evidence>
<protein>
    <recommendedName>
        <fullName evidence="8">ABC transmembrane type-1 domain-containing protein</fullName>
    </recommendedName>
</protein>
<dbReference type="CDD" id="cd06261">
    <property type="entry name" value="TM_PBP2"/>
    <property type="match status" value="1"/>
</dbReference>
<evidence type="ECO:0000256" key="4">
    <source>
        <dbReference type="ARBA" id="ARBA00022692"/>
    </source>
</evidence>
<dbReference type="Pfam" id="PF00528">
    <property type="entry name" value="BPD_transp_1"/>
    <property type="match status" value="1"/>
</dbReference>
<keyword evidence="5 7" id="KW-1133">Transmembrane helix</keyword>
<keyword evidence="4 7" id="KW-0812">Transmembrane</keyword>
<dbReference type="InterPro" id="IPR025966">
    <property type="entry name" value="OppC_N"/>
</dbReference>
<evidence type="ECO:0000256" key="3">
    <source>
        <dbReference type="ARBA" id="ARBA00022475"/>
    </source>
</evidence>
<feature type="transmembrane region" description="Helical" evidence="7">
    <location>
        <begin position="140"/>
        <end position="158"/>
    </location>
</feature>
<evidence type="ECO:0000256" key="5">
    <source>
        <dbReference type="ARBA" id="ARBA00022989"/>
    </source>
</evidence>
<feature type="transmembrane region" description="Helical" evidence="7">
    <location>
        <begin position="276"/>
        <end position="299"/>
    </location>
</feature>
<proteinExistence type="predicted"/>
<comment type="subcellular location">
    <subcellularLocation>
        <location evidence="1">Cell membrane</location>
        <topology evidence="1">Multi-pass membrane protein</topology>
    </subcellularLocation>
</comment>
<evidence type="ECO:0000256" key="2">
    <source>
        <dbReference type="ARBA" id="ARBA00022448"/>
    </source>
</evidence>
<dbReference type="AlphaFoldDB" id="A0A382C1N4"/>
<dbReference type="EMBL" id="UINC01032321">
    <property type="protein sequence ID" value="SVB19794.1"/>
    <property type="molecule type" value="Genomic_DNA"/>
</dbReference>
<reference evidence="9" key="1">
    <citation type="submission" date="2018-05" db="EMBL/GenBank/DDBJ databases">
        <authorList>
            <person name="Lanie J.A."/>
            <person name="Ng W.-L."/>
            <person name="Kazmierczak K.M."/>
            <person name="Andrzejewski T.M."/>
            <person name="Davidsen T.M."/>
            <person name="Wayne K.J."/>
            <person name="Tettelin H."/>
            <person name="Glass J.I."/>
            <person name="Rusch D."/>
            <person name="Podicherti R."/>
            <person name="Tsui H.-C.T."/>
            <person name="Winkler M.E."/>
        </authorList>
    </citation>
    <scope>NUCLEOTIDE SEQUENCE</scope>
</reference>
<feature type="transmembrane region" description="Helical" evidence="7">
    <location>
        <begin position="231"/>
        <end position="256"/>
    </location>
</feature>
<keyword evidence="6 7" id="KW-0472">Membrane</keyword>
<evidence type="ECO:0000259" key="8">
    <source>
        <dbReference type="PROSITE" id="PS50928"/>
    </source>
</evidence>